<dbReference type="EC" id="2.3.1.191" evidence="7"/>
<gene>
    <name evidence="7" type="primary">lpxD</name>
    <name evidence="9" type="ordered locus">Acid_2848</name>
</gene>
<feature type="domain" description="UDP-3-O-[3-hydroxymyristoyl] glucosamine N-acyltransferase non-repeat region" evidence="8">
    <location>
        <begin position="20"/>
        <end position="85"/>
    </location>
</feature>
<dbReference type="Gene3D" id="2.160.10.10">
    <property type="entry name" value="Hexapeptide repeat proteins"/>
    <property type="match status" value="1"/>
</dbReference>
<dbReference type="GO" id="GO:0009245">
    <property type="term" value="P:lipid A biosynthetic process"/>
    <property type="evidence" value="ECO:0007669"/>
    <property type="project" value="UniProtKB-UniRule"/>
</dbReference>
<evidence type="ECO:0000256" key="2">
    <source>
        <dbReference type="ARBA" id="ARBA00022556"/>
    </source>
</evidence>
<evidence type="ECO:0000313" key="9">
    <source>
        <dbReference type="EMBL" id="ABJ83834.1"/>
    </source>
</evidence>
<dbReference type="GO" id="GO:0016410">
    <property type="term" value="F:N-acyltransferase activity"/>
    <property type="evidence" value="ECO:0007669"/>
    <property type="project" value="InterPro"/>
</dbReference>
<dbReference type="KEGG" id="sus:Acid_2848"/>
<dbReference type="Pfam" id="PF04613">
    <property type="entry name" value="LpxD"/>
    <property type="match status" value="1"/>
</dbReference>
<dbReference type="STRING" id="234267.Acid_2848"/>
<comment type="function">
    <text evidence="7">Catalyzes the N-acylation of UDP-3-O-acylglucosamine using 3-hydroxyacyl-ACP as the acyl donor. Is involved in the biosynthesis of lipid A, a phosphorylated glycolipid that anchors the lipopolysaccharide to the outer membrane of the cell.</text>
</comment>
<dbReference type="Pfam" id="PF00132">
    <property type="entry name" value="Hexapep"/>
    <property type="match status" value="2"/>
</dbReference>
<dbReference type="HOGENOM" id="CLU_049865_0_0_0"/>
<protein>
    <recommendedName>
        <fullName evidence="7">UDP-3-O-acylglucosamine N-acyltransferase</fullName>
        <ecNumber evidence="7">2.3.1.191</ecNumber>
    </recommendedName>
</protein>
<comment type="catalytic activity">
    <reaction evidence="7">
        <text>a UDP-3-O-[(3R)-3-hydroxyacyl]-alpha-D-glucosamine + a (3R)-hydroxyacyl-[ACP] = a UDP-2-N,3-O-bis[(3R)-3-hydroxyacyl]-alpha-D-glucosamine + holo-[ACP] + H(+)</text>
        <dbReference type="Rhea" id="RHEA:53836"/>
        <dbReference type="Rhea" id="RHEA-COMP:9685"/>
        <dbReference type="Rhea" id="RHEA-COMP:9945"/>
        <dbReference type="ChEBI" id="CHEBI:15378"/>
        <dbReference type="ChEBI" id="CHEBI:64479"/>
        <dbReference type="ChEBI" id="CHEBI:78827"/>
        <dbReference type="ChEBI" id="CHEBI:137740"/>
        <dbReference type="ChEBI" id="CHEBI:137748"/>
        <dbReference type="EC" id="2.3.1.191"/>
    </reaction>
</comment>
<keyword evidence="6 7" id="KW-0012">Acyltransferase</keyword>
<keyword evidence="1 7" id="KW-0444">Lipid biosynthesis</keyword>
<keyword evidence="5 7" id="KW-0443">Lipid metabolism</keyword>
<dbReference type="GO" id="GO:0016020">
    <property type="term" value="C:membrane"/>
    <property type="evidence" value="ECO:0007669"/>
    <property type="project" value="GOC"/>
</dbReference>
<keyword evidence="3 7" id="KW-0808">Transferase</keyword>
<evidence type="ECO:0000256" key="6">
    <source>
        <dbReference type="ARBA" id="ARBA00023315"/>
    </source>
</evidence>
<reference evidence="9" key="1">
    <citation type="submission" date="2006-10" db="EMBL/GenBank/DDBJ databases">
        <title>Complete sequence of Solibacter usitatus Ellin6076.</title>
        <authorList>
            <consortium name="US DOE Joint Genome Institute"/>
            <person name="Copeland A."/>
            <person name="Lucas S."/>
            <person name="Lapidus A."/>
            <person name="Barry K."/>
            <person name="Detter J.C."/>
            <person name="Glavina del Rio T."/>
            <person name="Hammon N."/>
            <person name="Israni S."/>
            <person name="Dalin E."/>
            <person name="Tice H."/>
            <person name="Pitluck S."/>
            <person name="Thompson L.S."/>
            <person name="Brettin T."/>
            <person name="Bruce D."/>
            <person name="Han C."/>
            <person name="Tapia R."/>
            <person name="Gilna P."/>
            <person name="Schmutz J."/>
            <person name="Larimer F."/>
            <person name="Land M."/>
            <person name="Hauser L."/>
            <person name="Kyrpides N."/>
            <person name="Mikhailova N."/>
            <person name="Janssen P.H."/>
            <person name="Kuske C.R."/>
            <person name="Richardson P."/>
        </authorList>
    </citation>
    <scope>NUCLEOTIDE SEQUENCE</scope>
    <source>
        <strain evidence="9">Ellin6076</strain>
    </source>
</reference>
<comment type="pathway">
    <text evidence="7">Bacterial outer membrane biogenesis; LPS lipid A biosynthesis.</text>
</comment>
<dbReference type="HAMAP" id="MF_00523">
    <property type="entry name" value="LpxD"/>
    <property type="match status" value="1"/>
</dbReference>
<feature type="active site" description="Proton acceptor" evidence="7">
    <location>
        <position position="236"/>
    </location>
</feature>
<comment type="similarity">
    <text evidence="7">Belongs to the transferase hexapeptide repeat family. LpxD subfamily.</text>
</comment>
<dbReference type="InterPro" id="IPR007691">
    <property type="entry name" value="LpxD"/>
</dbReference>
<dbReference type="PANTHER" id="PTHR43378:SF2">
    <property type="entry name" value="UDP-3-O-ACYLGLUCOSAMINE N-ACYLTRANSFERASE 1, MITOCHONDRIAL-RELATED"/>
    <property type="match status" value="1"/>
</dbReference>
<evidence type="ECO:0000259" key="8">
    <source>
        <dbReference type="Pfam" id="PF04613"/>
    </source>
</evidence>
<proteinExistence type="inferred from homology"/>
<dbReference type="UniPathway" id="UPA00973"/>
<name>Q023K6_SOLUE</name>
<dbReference type="SUPFAM" id="SSF51161">
    <property type="entry name" value="Trimeric LpxA-like enzymes"/>
    <property type="match status" value="1"/>
</dbReference>
<evidence type="ECO:0000256" key="4">
    <source>
        <dbReference type="ARBA" id="ARBA00022737"/>
    </source>
</evidence>
<organism evidence="9">
    <name type="scientific">Solibacter usitatus (strain Ellin6076)</name>
    <dbReference type="NCBI Taxonomy" id="234267"/>
    <lineage>
        <taxon>Bacteria</taxon>
        <taxon>Pseudomonadati</taxon>
        <taxon>Acidobacteriota</taxon>
        <taxon>Terriglobia</taxon>
        <taxon>Bryobacterales</taxon>
        <taxon>Solibacteraceae</taxon>
        <taxon>Candidatus Solibacter</taxon>
    </lineage>
</organism>
<evidence type="ECO:0000256" key="5">
    <source>
        <dbReference type="ARBA" id="ARBA00023098"/>
    </source>
</evidence>
<dbReference type="InParanoid" id="Q023K6"/>
<dbReference type="GO" id="GO:0103118">
    <property type="term" value="F:UDP-3-O-[(3R)-3-hydroxyacyl]-glucosamine N-acyltransferase activity"/>
    <property type="evidence" value="ECO:0007669"/>
    <property type="project" value="UniProtKB-EC"/>
</dbReference>
<keyword evidence="2 7" id="KW-0441">Lipid A biosynthesis</keyword>
<accession>Q023K6</accession>
<dbReference type="InterPro" id="IPR020573">
    <property type="entry name" value="UDP_GlcNAc_AcTrfase_non-rep"/>
</dbReference>
<dbReference type="PANTHER" id="PTHR43378">
    <property type="entry name" value="UDP-3-O-ACYLGLUCOSAMINE N-ACYLTRANSFERASE"/>
    <property type="match status" value="1"/>
</dbReference>
<dbReference type="NCBIfam" id="NF002060">
    <property type="entry name" value="PRK00892.1"/>
    <property type="match status" value="1"/>
</dbReference>
<dbReference type="OrthoDB" id="9784739at2"/>
<sequence>MRVRELAEWLGATFEGDGERELTGVATLESAGTEEVAFVGNRKAAEMAEASAAGCLIVPMEWPSPAYRTVIRAAEPRTAFARAMNRFYPTAELKPGVHPTAVVGKDVEMAAMVYVGPHATVGDGTRIGVASSIGAGCIVGKRVQIAEGCVLHPNVTVYDNVDIGRGSVLHSGCVIGADGFGYVMEHGRWHKFPQVGRVEIGDFVEIGANSCVDRAALGVTSIGEGTKLDNMVHVGHNCRIGKHVVVAAQTGFSGGVVVEDYAVIGGQVGIGDKARIETRAVLGSGCGVLTSKIVRSGETVWGTPARPLKRHLEELASLGRLPELRKEMSDLKRRLAELERKA</sequence>
<dbReference type="NCBIfam" id="TIGR01853">
    <property type="entry name" value="lipid_A_lpxD"/>
    <property type="match status" value="1"/>
</dbReference>
<evidence type="ECO:0000256" key="1">
    <source>
        <dbReference type="ARBA" id="ARBA00022516"/>
    </source>
</evidence>
<evidence type="ECO:0000256" key="7">
    <source>
        <dbReference type="HAMAP-Rule" id="MF_00523"/>
    </source>
</evidence>
<dbReference type="AlphaFoldDB" id="Q023K6"/>
<dbReference type="EMBL" id="CP000473">
    <property type="protein sequence ID" value="ABJ83834.1"/>
    <property type="molecule type" value="Genomic_DNA"/>
</dbReference>
<dbReference type="InterPro" id="IPR011004">
    <property type="entry name" value="Trimer_LpxA-like_sf"/>
</dbReference>
<evidence type="ECO:0000256" key="3">
    <source>
        <dbReference type="ARBA" id="ARBA00022679"/>
    </source>
</evidence>
<dbReference type="CDD" id="cd03352">
    <property type="entry name" value="LbH_LpxD"/>
    <property type="match status" value="1"/>
</dbReference>
<comment type="subunit">
    <text evidence="7">Homotrimer.</text>
</comment>
<dbReference type="InterPro" id="IPR001451">
    <property type="entry name" value="Hexapep"/>
</dbReference>
<keyword evidence="4 7" id="KW-0677">Repeat</keyword>
<dbReference type="Gene3D" id="3.40.1390.10">
    <property type="entry name" value="MurE/MurF, N-terminal domain"/>
    <property type="match status" value="1"/>
</dbReference>
<dbReference type="eggNOG" id="COG1044">
    <property type="taxonomic scope" value="Bacteria"/>
</dbReference>